<reference evidence="1" key="1">
    <citation type="submission" date="2023-05" db="EMBL/GenBank/DDBJ databases">
        <title>Nepenthes gracilis genome sequencing.</title>
        <authorList>
            <person name="Fukushima K."/>
        </authorList>
    </citation>
    <scope>NUCLEOTIDE SEQUENCE</scope>
    <source>
        <strain evidence="1">SING2019-196</strain>
    </source>
</reference>
<comment type="caution">
    <text evidence="1">The sequence shown here is derived from an EMBL/GenBank/DDBJ whole genome shotgun (WGS) entry which is preliminary data.</text>
</comment>
<protein>
    <submittedName>
        <fullName evidence="1">Uncharacterized protein</fullName>
    </submittedName>
</protein>
<dbReference type="Proteomes" id="UP001279734">
    <property type="component" value="Unassembled WGS sequence"/>
</dbReference>
<dbReference type="AlphaFoldDB" id="A0AAD3XQ86"/>
<gene>
    <name evidence="1" type="ORF">Nepgr_014545</name>
</gene>
<evidence type="ECO:0000313" key="1">
    <source>
        <dbReference type="EMBL" id="GMH12704.1"/>
    </source>
</evidence>
<evidence type="ECO:0000313" key="2">
    <source>
        <dbReference type="Proteomes" id="UP001279734"/>
    </source>
</evidence>
<name>A0AAD3XQ86_NEPGR</name>
<sequence>MPAAPVELLSEVEGLEEPAIELPMEPVDVGDVSLTGALLLVAMGVVEATPVEVPSDGIKVVAGAKKIVGAVLKDLCQWAEMIEERDEELLWLTELLSCSEALSPGPKEIGKRTLPRPEEIRWRMLSSSLS</sequence>
<proteinExistence type="predicted"/>
<organism evidence="1 2">
    <name type="scientific">Nepenthes gracilis</name>
    <name type="common">Slender pitcher plant</name>
    <dbReference type="NCBI Taxonomy" id="150966"/>
    <lineage>
        <taxon>Eukaryota</taxon>
        <taxon>Viridiplantae</taxon>
        <taxon>Streptophyta</taxon>
        <taxon>Embryophyta</taxon>
        <taxon>Tracheophyta</taxon>
        <taxon>Spermatophyta</taxon>
        <taxon>Magnoliopsida</taxon>
        <taxon>eudicotyledons</taxon>
        <taxon>Gunneridae</taxon>
        <taxon>Pentapetalae</taxon>
        <taxon>Caryophyllales</taxon>
        <taxon>Nepenthaceae</taxon>
        <taxon>Nepenthes</taxon>
    </lineage>
</organism>
<accession>A0AAD3XQ86</accession>
<keyword evidence="2" id="KW-1185">Reference proteome</keyword>
<dbReference type="EMBL" id="BSYO01000012">
    <property type="protein sequence ID" value="GMH12704.1"/>
    <property type="molecule type" value="Genomic_DNA"/>
</dbReference>